<evidence type="ECO:0000313" key="2">
    <source>
        <dbReference type="EMBL" id="GGC78818.1"/>
    </source>
</evidence>
<protein>
    <submittedName>
        <fullName evidence="2">Uncharacterized protein</fullName>
    </submittedName>
</protein>
<feature type="signal peptide" evidence="1">
    <location>
        <begin position="1"/>
        <end position="40"/>
    </location>
</feature>
<dbReference type="EMBL" id="BMED01000002">
    <property type="protein sequence ID" value="GGC78818.1"/>
    <property type="molecule type" value="Genomic_DNA"/>
</dbReference>
<evidence type="ECO:0000256" key="1">
    <source>
        <dbReference type="SAM" id="SignalP"/>
    </source>
</evidence>
<dbReference type="AlphaFoldDB" id="A0A916UN93"/>
<keyword evidence="3" id="KW-1185">Reference proteome</keyword>
<sequence>MRHAIVTSGNSDALGIYGKYGKQVLAACLFASFMAGNAQANDCASCQASGLSTFVVVGGTMSVVAASGTVVIESVEKVADGVVIVFRGASEAGKASLKFTGTVLGGASLAAGTVVETVAMSTGTMLMVSGQALAFIPNQVGASLFHQSRV</sequence>
<keyword evidence="1" id="KW-0732">Signal</keyword>
<comment type="caution">
    <text evidence="2">The sequence shown here is derived from an EMBL/GenBank/DDBJ whole genome shotgun (WGS) entry which is preliminary data.</text>
</comment>
<evidence type="ECO:0000313" key="3">
    <source>
        <dbReference type="Proteomes" id="UP000637423"/>
    </source>
</evidence>
<gene>
    <name evidence="2" type="ORF">GCM10011396_27510</name>
</gene>
<name>A0A916UN93_9BURK</name>
<organism evidence="2 3">
    <name type="scientific">Undibacterium terreum</name>
    <dbReference type="NCBI Taxonomy" id="1224302"/>
    <lineage>
        <taxon>Bacteria</taxon>
        <taxon>Pseudomonadati</taxon>
        <taxon>Pseudomonadota</taxon>
        <taxon>Betaproteobacteria</taxon>
        <taxon>Burkholderiales</taxon>
        <taxon>Oxalobacteraceae</taxon>
        <taxon>Undibacterium</taxon>
    </lineage>
</organism>
<dbReference type="RefSeq" id="WP_188566577.1">
    <property type="nucleotide sequence ID" value="NZ_BMED01000002.1"/>
</dbReference>
<proteinExistence type="predicted"/>
<reference evidence="2" key="1">
    <citation type="journal article" date="2014" name="Int. J. Syst. Evol. Microbiol.">
        <title>Complete genome sequence of Corynebacterium casei LMG S-19264T (=DSM 44701T), isolated from a smear-ripened cheese.</title>
        <authorList>
            <consortium name="US DOE Joint Genome Institute (JGI-PGF)"/>
            <person name="Walter F."/>
            <person name="Albersmeier A."/>
            <person name="Kalinowski J."/>
            <person name="Ruckert C."/>
        </authorList>
    </citation>
    <scope>NUCLEOTIDE SEQUENCE</scope>
    <source>
        <strain evidence="2">CGMCC 1.10998</strain>
    </source>
</reference>
<accession>A0A916UN93</accession>
<dbReference type="Proteomes" id="UP000637423">
    <property type="component" value="Unassembled WGS sequence"/>
</dbReference>
<reference evidence="2" key="2">
    <citation type="submission" date="2020-09" db="EMBL/GenBank/DDBJ databases">
        <authorList>
            <person name="Sun Q."/>
            <person name="Zhou Y."/>
        </authorList>
    </citation>
    <scope>NUCLEOTIDE SEQUENCE</scope>
    <source>
        <strain evidence="2">CGMCC 1.10998</strain>
    </source>
</reference>
<feature type="chain" id="PRO_5037433999" evidence="1">
    <location>
        <begin position="41"/>
        <end position="150"/>
    </location>
</feature>